<dbReference type="InterPro" id="IPR045272">
    <property type="entry name" value="ANXUR1/2-like"/>
</dbReference>
<comment type="caution">
    <text evidence="15">The sequence shown here is derived from an EMBL/GenBank/DDBJ whole genome shotgun (WGS) entry which is preliminary data.</text>
</comment>
<dbReference type="PROSITE" id="PS50011">
    <property type="entry name" value="PROTEIN_KINASE_DOM"/>
    <property type="match status" value="1"/>
</dbReference>
<keyword evidence="2" id="KW-0723">Serine/threonine-protein kinase</keyword>
<dbReference type="PANTHER" id="PTHR27003:SF328">
    <property type="entry name" value="PROTEIN KINASE DOMAIN-CONTAINING PROTEIN"/>
    <property type="match status" value="1"/>
</dbReference>
<evidence type="ECO:0000313" key="15">
    <source>
        <dbReference type="EMBL" id="KAK9062742.1"/>
    </source>
</evidence>
<dbReference type="EMBL" id="JBCNJP010000019">
    <property type="protein sequence ID" value="KAK9062742.1"/>
    <property type="molecule type" value="Genomic_DNA"/>
</dbReference>
<feature type="domain" description="Protein kinase" evidence="14">
    <location>
        <begin position="36"/>
        <end position="316"/>
    </location>
</feature>
<feature type="binding site" evidence="12">
    <location>
        <position position="68"/>
    </location>
    <ligand>
        <name>ATP</name>
        <dbReference type="ChEBI" id="CHEBI:30616"/>
    </ligand>
</feature>
<reference evidence="15 16" key="1">
    <citation type="submission" date="2024-04" db="EMBL/GenBank/DDBJ databases">
        <title>The reference genome of an endangered Asteraceae, Deinandra increscens subsp. villosa, native to the Central Coast of California.</title>
        <authorList>
            <person name="Guilliams M."/>
            <person name="Hasenstab-Lehman K."/>
            <person name="Meyer R."/>
            <person name="Mcevoy S."/>
        </authorList>
    </citation>
    <scope>NUCLEOTIDE SEQUENCE [LARGE SCALE GENOMIC DNA]</scope>
    <source>
        <tissue evidence="15">Leaf</tissue>
    </source>
</reference>
<evidence type="ECO:0000256" key="9">
    <source>
        <dbReference type="ARBA" id="ARBA00022989"/>
    </source>
</evidence>
<dbReference type="GO" id="GO:0004714">
    <property type="term" value="F:transmembrane receptor protein tyrosine kinase activity"/>
    <property type="evidence" value="ECO:0007669"/>
    <property type="project" value="InterPro"/>
</dbReference>
<dbReference type="Pfam" id="PF07714">
    <property type="entry name" value="PK_Tyr_Ser-Thr"/>
    <property type="match status" value="2"/>
</dbReference>
<keyword evidence="11" id="KW-0675">Receptor</keyword>
<dbReference type="InterPro" id="IPR008271">
    <property type="entry name" value="Ser/Thr_kinase_AS"/>
</dbReference>
<dbReference type="GO" id="GO:0009506">
    <property type="term" value="C:plasmodesma"/>
    <property type="evidence" value="ECO:0007669"/>
    <property type="project" value="TreeGrafter"/>
</dbReference>
<dbReference type="InterPro" id="IPR017441">
    <property type="entry name" value="Protein_kinase_ATP_BS"/>
</dbReference>
<dbReference type="InterPro" id="IPR000719">
    <property type="entry name" value="Prot_kinase_dom"/>
</dbReference>
<dbReference type="SMART" id="SM00220">
    <property type="entry name" value="S_TKc"/>
    <property type="match status" value="1"/>
</dbReference>
<evidence type="ECO:0000256" key="1">
    <source>
        <dbReference type="ARBA" id="ARBA00004167"/>
    </source>
</evidence>
<keyword evidence="7" id="KW-0418">Kinase</keyword>
<accession>A0AAP0GW71</accession>
<dbReference type="GO" id="GO:0004674">
    <property type="term" value="F:protein serine/threonine kinase activity"/>
    <property type="evidence" value="ECO:0007669"/>
    <property type="project" value="UniProtKB-KW"/>
</dbReference>
<proteinExistence type="predicted"/>
<feature type="compositionally biased region" description="Acidic residues" evidence="13">
    <location>
        <begin position="387"/>
        <end position="405"/>
    </location>
</feature>
<dbReference type="GO" id="GO:0005524">
    <property type="term" value="F:ATP binding"/>
    <property type="evidence" value="ECO:0007669"/>
    <property type="project" value="UniProtKB-UniRule"/>
</dbReference>
<evidence type="ECO:0000256" key="10">
    <source>
        <dbReference type="ARBA" id="ARBA00023136"/>
    </source>
</evidence>
<evidence type="ECO:0000256" key="7">
    <source>
        <dbReference type="ARBA" id="ARBA00022777"/>
    </source>
</evidence>
<dbReference type="CDD" id="cd14066">
    <property type="entry name" value="STKc_IRAK"/>
    <property type="match status" value="1"/>
</dbReference>
<dbReference type="PROSITE" id="PS00108">
    <property type="entry name" value="PROTEIN_KINASE_ST"/>
    <property type="match status" value="1"/>
</dbReference>
<dbReference type="Gene3D" id="3.30.200.20">
    <property type="entry name" value="Phosphorylase Kinase, domain 1"/>
    <property type="match status" value="1"/>
</dbReference>
<dbReference type="FunFam" id="3.30.200.20:FF:000039">
    <property type="entry name" value="receptor-like protein kinase FERONIA"/>
    <property type="match status" value="1"/>
</dbReference>
<keyword evidence="10" id="KW-0472">Membrane</keyword>
<sequence>MNSLATGDGDKPSSSTSVPTCQRFSLAEIEYATKNFSDDQIIGHGGFGEVYKGHISIEEAGHVLVAIKRLSSESNQGEDEFRAEIQALSKLRHCHLVSLIGYCDDNNEMILIYEYMRNGTLYHHLHKADTTLNWVQRMKIAIGAGRGLDYLHTGVGTKEGIIHRDVKSSNILLDDNMEAKISDFGLSKLSPINQSTSNVDASVKGTLGYLDPEYFYTGKLSRRTDVYAFGVVLFELLTGRCAVDERCEEEGCSLVKWAKKCVQEKKLDQMVDSSIKGTIFSKCLRGFAQIAYRCVHDILKKRPTMTQVVASLQAILELQLKCDHSAKSLGITGFRGIIRRYFPLESKQNSDKNGTSLPKNHLEIAHQRWGDLKELTYDQQKEYLYEEQEELSDEEQEELSDEEREELSHDQLKEFTHDQLEEFTHEDLKAFTYDELYYATRNFQDTCFGKGTDKEGYKGWVDKLTYSPCNHHSGMCVAVKKFQHGSLIDCQMLRECNHPNLVKLIGYCVEGESHFLVYEFMHNKNFENLLCKGVVARLPLTTKVQIAFGIARGIRFLEKMQLYFGPKRKSLLQRCDIMFNKDFIPKLSDYGVTYDRSQSDMHHTTDNFNDHISPPTGEYLQMNLSGFRVILAEVVTGRRILNKSELKVIDDELSRHGKKSLRFIAESCYKSCYDVESKSKMLKILKGYGKYIPACQVETLSIATLEDSEDETFYTVTSNEHEDDKFSSATLEECQDETFSTTSFESCLW</sequence>
<evidence type="ECO:0000256" key="3">
    <source>
        <dbReference type="ARBA" id="ARBA00022553"/>
    </source>
</evidence>
<dbReference type="InterPro" id="IPR011009">
    <property type="entry name" value="Kinase-like_dom_sf"/>
</dbReference>
<dbReference type="PANTHER" id="PTHR27003">
    <property type="entry name" value="OS07G0166700 PROTEIN"/>
    <property type="match status" value="1"/>
</dbReference>
<dbReference type="PROSITE" id="PS00107">
    <property type="entry name" value="PROTEIN_KINASE_ATP"/>
    <property type="match status" value="1"/>
</dbReference>
<comment type="subcellular location">
    <subcellularLocation>
        <location evidence="1">Membrane</location>
        <topology evidence="1">Single-pass membrane protein</topology>
    </subcellularLocation>
</comment>
<evidence type="ECO:0000256" key="13">
    <source>
        <dbReference type="SAM" id="MobiDB-lite"/>
    </source>
</evidence>
<keyword evidence="8 12" id="KW-0067">ATP-binding</keyword>
<name>A0AAP0GW71_9ASTR</name>
<dbReference type="Proteomes" id="UP001408789">
    <property type="component" value="Unassembled WGS sequence"/>
</dbReference>
<keyword evidence="16" id="KW-1185">Reference proteome</keyword>
<evidence type="ECO:0000313" key="16">
    <source>
        <dbReference type="Proteomes" id="UP001408789"/>
    </source>
</evidence>
<evidence type="ECO:0000256" key="5">
    <source>
        <dbReference type="ARBA" id="ARBA00022692"/>
    </source>
</evidence>
<dbReference type="InterPro" id="IPR001245">
    <property type="entry name" value="Ser-Thr/Tyr_kinase_cat_dom"/>
</dbReference>
<dbReference type="GO" id="GO:0005886">
    <property type="term" value="C:plasma membrane"/>
    <property type="evidence" value="ECO:0007669"/>
    <property type="project" value="TreeGrafter"/>
</dbReference>
<evidence type="ECO:0000256" key="4">
    <source>
        <dbReference type="ARBA" id="ARBA00022679"/>
    </source>
</evidence>
<dbReference type="Gene3D" id="1.10.510.10">
    <property type="entry name" value="Transferase(Phosphotransferase) domain 1"/>
    <property type="match status" value="2"/>
</dbReference>
<protein>
    <recommendedName>
        <fullName evidence="14">Protein kinase domain-containing protein</fullName>
    </recommendedName>
</protein>
<keyword evidence="5" id="KW-0812">Transmembrane</keyword>
<evidence type="ECO:0000256" key="8">
    <source>
        <dbReference type="ARBA" id="ARBA00022840"/>
    </source>
</evidence>
<dbReference type="FunFam" id="1.10.510.10:FF:000146">
    <property type="entry name" value="LRR receptor-like serine/threonine-protein kinase IOS1"/>
    <property type="match status" value="1"/>
</dbReference>
<evidence type="ECO:0000256" key="12">
    <source>
        <dbReference type="PROSITE-ProRule" id="PRU10141"/>
    </source>
</evidence>
<gene>
    <name evidence="15" type="ORF">SSX86_019931</name>
</gene>
<keyword evidence="9" id="KW-1133">Transmembrane helix</keyword>
<keyword evidence="6 12" id="KW-0547">Nucleotide-binding</keyword>
<evidence type="ECO:0000259" key="14">
    <source>
        <dbReference type="PROSITE" id="PS50011"/>
    </source>
</evidence>
<evidence type="ECO:0000256" key="2">
    <source>
        <dbReference type="ARBA" id="ARBA00022527"/>
    </source>
</evidence>
<keyword evidence="4" id="KW-0808">Transferase</keyword>
<organism evidence="15 16">
    <name type="scientific">Deinandra increscens subsp. villosa</name>
    <dbReference type="NCBI Taxonomy" id="3103831"/>
    <lineage>
        <taxon>Eukaryota</taxon>
        <taxon>Viridiplantae</taxon>
        <taxon>Streptophyta</taxon>
        <taxon>Embryophyta</taxon>
        <taxon>Tracheophyta</taxon>
        <taxon>Spermatophyta</taxon>
        <taxon>Magnoliopsida</taxon>
        <taxon>eudicotyledons</taxon>
        <taxon>Gunneridae</taxon>
        <taxon>Pentapetalae</taxon>
        <taxon>asterids</taxon>
        <taxon>campanulids</taxon>
        <taxon>Asterales</taxon>
        <taxon>Asteraceae</taxon>
        <taxon>Asteroideae</taxon>
        <taxon>Heliantheae alliance</taxon>
        <taxon>Madieae</taxon>
        <taxon>Madiinae</taxon>
        <taxon>Deinandra</taxon>
    </lineage>
</organism>
<evidence type="ECO:0000256" key="6">
    <source>
        <dbReference type="ARBA" id="ARBA00022741"/>
    </source>
</evidence>
<evidence type="ECO:0000256" key="11">
    <source>
        <dbReference type="ARBA" id="ARBA00023170"/>
    </source>
</evidence>
<feature type="region of interest" description="Disordered" evidence="13">
    <location>
        <begin position="387"/>
        <end position="408"/>
    </location>
</feature>
<dbReference type="SUPFAM" id="SSF56112">
    <property type="entry name" value="Protein kinase-like (PK-like)"/>
    <property type="match status" value="2"/>
</dbReference>
<keyword evidence="3" id="KW-0597">Phosphoprotein</keyword>
<dbReference type="AlphaFoldDB" id="A0AAP0GW71"/>